<evidence type="ECO:0000256" key="3">
    <source>
        <dbReference type="ARBA" id="ARBA00023002"/>
    </source>
</evidence>
<sequence length="334" mass="36954">MAPATLQKVIVVYGATGTQGTAITLSLLQSKQNFIVRALTRKPESEKAQKLSALGAEVFKADGFNDDEMKAALENAWGFWLNTHHHDPAVTDPEGPTDEDLGRRLATLAAEAGVKVFIYSTCESPAQITNAKAPVPGMDAKSRVELFARSIPSFDAVIGAWPAWYFENFLDPEYAQAFGGFPLYPDVEGYLTFTSPRIGGQGTVQTVSVADDFGEMVHAMFLDPETWAGCTVPCMSDSFSYEDMVEAFMEVTGEKARYIPMDSYRDFPTHGSTILEELQDVYRYMQSAHGWFFGKPDDVATCQRLKDKARLDKGVAPQRVITMKEYFAKHYGGK</sequence>
<feature type="domain" description="NmrA-like" evidence="4">
    <location>
        <begin position="7"/>
        <end position="284"/>
    </location>
</feature>
<dbReference type="PANTHER" id="PTHR42748">
    <property type="entry name" value="NITROGEN METABOLITE REPRESSION PROTEIN NMRA FAMILY MEMBER"/>
    <property type="match status" value="1"/>
</dbReference>
<evidence type="ECO:0000256" key="2">
    <source>
        <dbReference type="ARBA" id="ARBA00022857"/>
    </source>
</evidence>
<dbReference type="Gene3D" id="3.40.50.720">
    <property type="entry name" value="NAD(P)-binding Rossmann-like Domain"/>
    <property type="match status" value="1"/>
</dbReference>
<dbReference type="Gene3D" id="3.90.25.10">
    <property type="entry name" value="UDP-galactose 4-epimerase, domain 1"/>
    <property type="match status" value="1"/>
</dbReference>
<evidence type="ECO:0000313" key="5">
    <source>
        <dbReference type="EMBL" id="CEL02226.1"/>
    </source>
</evidence>
<dbReference type="AlphaFoldDB" id="A0A0U5FRS0"/>
<dbReference type="OMA" id="AQANNGW"/>
<protein>
    <recommendedName>
        <fullName evidence="4">NmrA-like domain-containing protein</fullName>
    </recommendedName>
</protein>
<keyword evidence="2" id="KW-0521">NADP</keyword>
<dbReference type="GO" id="GO:0016491">
    <property type="term" value="F:oxidoreductase activity"/>
    <property type="evidence" value="ECO:0007669"/>
    <property type="project" value="UniProtKB-KW"/>
</dbReference>
<comment type="similarity">
    <text evidence="1">Belongs to the NmrA-type oxidoreductase family.</text>
</comment>
<keyword evidence="3" id="KW-0560">Oxidoreductase</keyword>
<name>A0A0U5FRS0_ASPCI</name>
<dbReference type="InterPro" id="IPR008030">
    <property type="entry name" value="NmrA-like"/>
</dbReference>
<organism evidence="5 6">
    <name type="scientific">Aspergillus calidoustus</name>
    <dbReference type="NCBI Taxonomy" id="454130"/>
    <lineage>
        <taxon>Eukaryota</taxon>
        <taxon>Fungi</taxon>
        <taxon>Dikarya</taxon>
        <taxon>Ascomycota</taxon>
        <taxon>Pezizomycotina</taxon>
        <taxon>Eurotiomycetes</taxon>
        <taxon>Eurotiomycetidae</taxon>
        <taxon>Eurotiales</taxon>
        <taxon>Aspergillaceae</taxon>
        <taxon>Aspergillus</taxon>
        <taxon>Aspergillus subgen. Nidulantes</taxon>
    </lineage>
</organism>
<dbReference type="OrthoDB" id="300709at2759"/>
<evidence type="ECO:0000259" key="4">
    <source>
        <dbReference type="Pfam" id="PF05368"/>
    </source>
</evidence>
<dbReference type="STRING" id="454130.A0A0U5FRS0"/>
<dbReference type="EMBL" id="CDMC01000003">
    <property type="protein sequence ID" value="CEL02226.1"/>
    <property type="molecule type" value="Genomic_DNA"/>
</dbReference>
<dbReference type="PANTHER" id="PTHR42748:SF30">
    <property type="entry name" value="NMRA-LIKE DOMAIN-CONTAINING PROTEIN"/>
    <property type="match status" value="1"/>
</dbReference>
<evidence type="ECO:0000256" key="1">
    <source>
        <dbReference type="ARBA" id="ARBA00006328"/>
    </source>
</evidence>
<dbReference type="SUPFAM" id="SSF51735">
    <property type="entry name" value="NAD(P)-binding Rossmann-fold domains"/>
    <property type="match status" value="1"/>
</dbReference>
<dbReference type="GO" id="GO:0005634">
    <property type="term" value="C:nucleus"/>
    <property type="evidence" value="ECO:0007669"/>
    <property type="project" value="TreeGrafter"/>
</dbReference>
<keyword evidence="6" id="KW-1185">Reference proteome</keyword>
<reference evidence="6" key="1">
    <citation type="journal article" date="2016" name="Genome Announc.">
        <title>Draft genome sequences of fungus Aspergillus calidoustus.</title>
        <authorList>
            <person name="Horn F."/>
            <person name="Linde J."/>
            <person name="Mattern D.J."/>
            <person name="Walther G."/>
            <person name="Guthke R."/>
            <person name="Scherlach K."/>
            <person name="Martin K."/>
            <person name="Brakhage A.A."/>
            <person name="Petzke L."/>
            <person name="Valiante V."/>
        </authorList>
    </citation>
    <scope>NUCLEOTIDE SEQUENCE [LARGE SCALE GENOMIC DNA]</scope>
    <source>
        <strain evidence="6">SF006504</strain>
    </source>
</reference>
<evidence type="ECO:0000313" key="6">
    <source>
        <dbReference type="Proteomes" id="UP000054771"/>
    </source>
</evidence>
<dbReference type="InterPro" id="IPR051164">
    <property type="entry name" value="NmrA-like_oxidored"/>
</dbReference>
<proteinExistence type="inferred from homology"/>
<dbReference type="Pfam" id="PF05368">
    <property type="entry name" value="NmrA"/>
    <property type="match status" value="1"/>
</dbReference>
<dbReference type="InterPro" id="IPR036291">
    <property type="entry name" value="NAD(P)-bd_dom_sf"/>
</dbReference>
<gene>
    <name evidence="5" type="ORF">ASPCAL03398</name>
</gene>
<accession>A0A0U5FRS0</accession>
<dbReference type="Proteomes" id="UP000054771">
    <property type="component" value="Unassembled WGS sequence"/>
</dbReference>